<protein>
    <recommendedName>
        <fullName evidence="4">ABC transporter</fullName>
    </recommendedName>
</protein>
<dbReference type="Proteomes" id="UP001595847">
    <property type="component" value="Unassembled WGS sequence"/>
</dbReference>
<evidence type="ECO:0000313" key="2">
    <source>
        <dbReference type="EMBL" id="MFC3999735.1"/>
    </source>
</evidence>
<comment type="caution">
    <text evidence="2">The sequence shown here is derived from an EMBL/GenBank/DDBJ whole genome shotgun (WGS) entry which is preliminary data.</text>
</comment>
<feature type="transmembrane region" description="Helical" evidence="1">
    <location>
        <begin position="42"/>
        <end position="64"/>
    </location>
</feature>
<keyword evidence="1" id="KW-0472">Membrane</keyword>
<dbReference type="RefSeq" id="WP_378538334.1">
    <property type="nucleotide sequence ID" value="NZ_JBHSBH010000020.1"/>
</dbReference>
<reference evidence="3" key="1">
    <citation type="journal article" date="2019" name="Int. J. Syst. Evol. Microbiol.">
        <title>The Global Catalogue of Microorganisms (GCM) 10K type strain sequencing project: providing services to taxonomists for standard genome sequencing and annotation.</title>
        <authorList>
            <consortium name="The Broad Institute Genomics Platform"/>
            <consortium name="The Broad Institute Genome Sequencing Center for Infectious Disease"/>
            <person name="Wu L."/>
            <person name="Ma J."/>
        </authorList>
    </citation>
    <scope>NUCLEOTIDE SEQUENCE [LARGE SCALE GENOMIC DNA]</scope>
    <source>
        <strain evidence="3">TBRC 1826</strain>
    </source>
</reference>
<evidence type="ECO:0000313" key="3">
    <source>
        <dbReference type="Proteomes" id="UP001595847"/>
    </source>
</evidence>
<gene>
    <name evidence="2" type="ORF">ACFOVU_27730</name>
</gene>
<feature type="transmembrane region" description="Helical" evidence="1">
    <location>
        <begin position="84"/>
        <end position="112"/>
    </location>
</feature>
<evidence type="ECO:0000256" key="1">
    <source>
        <dbReference type="SAM" id="Phobius"/>
    </source>
</evidence>
<keyword evidence="3" id="KW-1185">Reference proteome</keyword>
<dbReference type="EMBL" id="JBHSBH010000020">
    <property type="protein sequence ID" value="MFC3999735.1"/>
    <property type="molecule type" value="Genomic_DNA"/>
</dbReference>
<evidence type="ECO:0008006" key="4">
    <source>
        <dbReference type="Google" id="ProtNLM"/>
    </source>
</evidence>
<proteinExistence type="predicted"/>
<feature type="transmembrane region" description="Helical" evidence="1">
    <location>
        <begin position="157"/>
        <end position="175"/>
    </location>
</feature>
<feature type="transmembrane region" description="Helical" evidence="1">
    <location>
        <begin position="124"/>
        <end position="145"/>
    </location>
</feature>
<feature type="transmembrane region" description="Helical" evidence="1">
    <location>
        <begin position="18"/>
        <end position="36"/>
    </location>
</feature>
<keyword evidence="1" id="KW-0812">Transmembrane</keyword>
<accession>A0ABV8FYC5</accession>
<sequence>MTALVAYRLGLLFRSARWLPPFLLWAAIVAIGSVPGQPLAEVIAYNCMALVPSCAWIARVLLLAEPDAARAILVAARGPVRVHLGALVAAVAVGAGLALLGIGSAAVTIRFADPSLASAAEWTGLLAAGAVTGLVCVLVGVAIGAACTTPLEGRPGVAIPATGIVAVIALVASGSPAQAAVTGVAEAPSPEASGAVLTALAAAVVLASATAAATAWWTRSRA</sequence>
<feature type="transmembrane region" description="Helical" evidence="1">
    <location>
        <begin position="195"/>
        <end position="217"/>
    </location>
</feature>
<name>A0ABV8FYC5_9ACTN</name>
<organism evidence="2 3">
    <name type="scientific">Nocardiopsis sediminis</name>
    <dbReference type="NCBI Taxonomy" id="1778267"/>
    <lineage>
        <taxon>Bacteria</taxon>
        <taxon>Bacillati</taxon>
        <taxon>Actinomycetota</taxon>
        <taxon>Actinomycetes</taxon>
        <taxon>Streptosporangiales</taxon>
        <taxon>Nocardiopsidaceae</taxon>
        <taxon>Nocardiopsis</taxon>
    </lineage>
</organism>
<keyword evidence="1" id="KW-1133">Transmembrane helix</keyword>